<dbReference type="AlphaFoldDB" id="A0A248U9D2"/>
<dbReference type="KEGG" id="och:CES85_4177"/>
<dbReference type="Proteomes" id="UP000215256">
    <property type="component" value="Chromosome 2"/>
</dbReference>
<dbReference type="EMBL" id="CP022603">
    <property type="protein sequence ID" value="ASV83397.1"/>
    <property type="molecule type" value="Genomic_DNA"/>
</dbReference>
<reference evidence="1 2" key="1">
    <citation type="submission" date="2017-07" db="EMBL/GenBank/DDBJ databases">
        <title>Phylogenetic study on the rhizospheric bacterium Ochrobactrum sp. A44.</title>
        <authorList>
            <person name="Krzyzanowska D.M."/>
            <person name="Ossowicki A."/>
            <person name="Rajewska M."/>
            <person name="Maciag T."/>
            <person name="Kaczynski Z."/>
            <person name="Czerwicka M."/>
            <person name="Jafra S."/>
        </authorList>
    </citation>
    <scope>NUCLEOTIDE SEQUENCE [LARGE SCALE GENOMIC DNA]</scope>
    <source>
        <strain evidence="1 2">A44</strain>
    </source>
</reference>
<organism evidence="1 2">
    <name type="scientific">Ochrobactrum quorumnocens</name>
    <dbReference type="NCBI Taxonomy" id="271865"/>
    <lineage>
        <taxon>Bacteria</taxon>
        <taxon>Pseudomonadati</taxon>
        <taxon>Pseudomonadota</taxon>
        <taxon>Alphaproteobacteria</taxon>
        <taxon>Hyphomicrobiales</taxon>
        <taxon>Brucellaceae</taxon>
        <taxon>Brucella/Ochrobactrum group</taxon>
        <taxon>Ochrobactrum</taxon>
    </lineage>
</organism>
<protein>
    <submittedName>
        <fullName evidence="1">Uncharacterized protein</fullName>
    </submittedName>
</protein>
<accession>A0A248U9D2</accession>
<gene>
    <name evidence="1" type="ORF">CES85_4177</name>
</gene>
<sequence>MEAALSIQELSLLPQAFEASELRYSPRFGDCLTSAAKELLAITARLPREVRYLSDMQKWLLSQATFAVHFEHVTNPDNPPISPTNLLNFLKGTPIASKNTTLAFLQETRHYKLLEAIPTSDRRQQLFRAKPETEALIHLWLTTHLAALDLMDGGNRALLMQTKPELLRYAQPLMTREVLHNSDWCRPVASIANFTRAESGNNILHDVASRAPWELSGDRIWIGQVTSNGISNRYRMSQSNTARILARARDAGLMGWERAGNRGDCWLSATLVNDYRYWQALKFAAISKAMRSAVVALGRGI</sequence>
<proteinExistence type="predicted"/>
<evidence type="ECO:0000313" key="1">
    <source>
        <dbReference type="EMBL" id="ASV83397.1"/>
    </source>
</evidence>
<name>A0A248U9D2_9HYPH</name>
<evidence type="ECO:0000313" key="2">
    <source>
        <dbReference type="Proteomes" id="UP000215256"/>
    </source>
</evidence>